<organism evidence="4 5">
    <name type="scientific">Streptomyces reniochalinae</name>
    <dbReference type="NCBI Taxonomy" id="2250578"/>
    <lineage>
        <taxon>Bacteria</taxon>
        <taxon>Bacillati</taxon>
        <taxon>Actinomycetota</taxon>
        <taxon>Actinomycetes</taxon>
        <taxon>Kitasatosporales</taxon>
        <taxon>Streptomycetaceae</taxon>
        <taxon>Streptomyces</taxon>
    </lineage>
</organism>
<sequence length="163" mass="17880">MEAAQPATTQHSPKLPEFSLQLSSTRRGARLARRLAVQQLDDWGIPYGSDASETAALLVAELASNVVRHCGNIGRDFRLRLTWEAGAGADTLRVEVSDACADRPLPQQSRPEQDGTGPPAESGYGLLILDALADRWGVRQRDAIVKTVWAEFSVSQRRRARMT</sequence>
<dbReference type="GO" id="GO:0004674">
    <property type="term" value="F:protein serine/threonine kinase activity"/>
    <property type="evidence" value="ECO:0007669"/>
    <property type="project" value="UniProtKB-KW"/>
</dbReference>
<evidence type="ECO:0000313" key="5">
    <source>
        <dbReference type="Proteomes" id="UP000253507"/>
    </source>
</evidence>
<dbReference type="EMBL" id="QOIM01000055">
    <property type="protein sequence ID" value="RCG13490.1"/>
    <property type="molecule type" value="Genomic_DNA"/>
</dbReference>
<proteinExistence type="predicted"/>
<dbReference type="OrthoDB" id="3473697at2"/>
<dbReference type="Pfam" id="PF13581">
    <property type="entry name" value="HATPase_c_2"/>
    <property type="match status" value="1"/>
</dbReference>
<evidence type="ECO:0000259" key="3">
    <source>
        <dbReference type="Pfam" id="PF13581"/>
    </source>
</evidence>
<keyword evidence="1" id="KW-0418">Kinase</keyword>
<dbReference type="PANTHER" id="PTHR35526">
    <property type="entry name" value="ANTI-SIGMA-F FACTOR RSBW-RELATED"/>
    <property type="match status" value="1"/>
</dbReference>
<dbReference type="InterPro" id="IPR050267">
    <property type="entry name" value="Anti-sigma-factor_SerPK"/>
</dbReference>
<comment type="caution">
    <text evidence="4">The sequence shown here is derived from an EMBL/GenBank/DDBJ whole genome shotgun (WGS) entry which is preliminary data.</text>
</comment>
<keyword evidence="4" id="KW-0547">Nucleotide-binding</keyword>
<dbReference type="Proteomes" id="UP000253507">
    <property type="component" value="Unassembled WGS sequence"/>
</dbReference>
<dbReference type="PANTHER" id="PTHR35526:SF3">
    <property type="entry name" value="ANTI-SIGMA-F FACTOR RSBW"/>
    <property type="match status" value="1"/>
</dbReference>
<accession>A0A367E8C8</accession>
<keyword evidence="1" id="KW-0723">Serine/threonine-protein kinase</keyword>
<keyword evidence="4" id="KW-0067">ATP-binding</keyword>
<evidence type="ECO:0000313" key="4">
    <source>
        <dbReference type="EMBL" id="RCG13490.1"/>
    </source>
</evidence>
<dbReference type="InterPro" id="IPR036890">
    <property type="entry name" value="HATPase_C_sf"/>
</dbReference>
<dbReference type="InterPro" id="IPR003594">
    <property type="entry name" value="HATPase_dom"/>
</dbReference>
<feature type="region of interest" description="Disordered" evidence="2">
    <location>
        <begin position="101"/>
        <end position="120"/>
    </location>
</feature>
<keyword evidence="1" id="KW-0808">Transferase</keyword>
<keyword evidence="5" id="KW-1185">Reference proteome</keyword>
<dbReference type="CDD" id="cd16936">
    <property type="entry name" value="HATPase_RsbW-like"/>
    <property type="match status" value="1"/>
</dbReference>
<protein>
    <submittedName>
        <fullName evidence="4">ATP-binding protein</fullName>
    </submittedName>
</protein>
<dbReference type="Gene3D" id="3.30.565.10">
    <property type="entry name" value="Histidine kinase-like ATPase, C-terminal domain"/>
    <property type="match status" value="1"/>
</dbReference>
<evidence type="ECO:0000256" key="2">
    <source>
        <dbReference type="SAM" id="MobiDB-lite"/>
    </source>
</evidence>
<dbReference type="AlphaFoldDB" id="A0A367E8C8"/>
<evidence type="ECO:0000256" key="1">
    <source>
        <dbReference type="ARBA" id="ARBA00022527"/>
    </source>
</evidence>
<gene>
    <name evidence="4" type="ORF">DQ392_32520</name>
</gene>
<feature type="domain" description="Histidine kinase/HSP90-like ATPase" evidence="3">
    <location>
        <begin position="29"/>
        <end position="142"/>
    </location>
</feature>
<dbReference type="GO" id="GO:0005524">
    <property type="term" value="F:ATP binding"/>
    <property type="evidence" value="ECO:0007669"/>
    <property type="project" value="UniProtKB-KW"/>
</dbReference>
<name>A0A367E8C8_9ACTN</name>
<reference evidence="4 5" key="1">
    <citation type="submission" date="2018-06" db="EMBL/GenBank/DDBJ databases">
        <title>Streptomyces reniochalinae sp. nov. and Streptomyces diacarnus sp. nov. from marine sponges.</title>
        <authorList>
            <person name="Li L."/>
        </authorList>
    </citation>
    <scope>NUCLEOTIDE SEQUENCE [LARGE SCALE GENOMIC DNA]</scope>
    <source>
        <strain evidence="4 5">LHW50302</strain>
    </source>
</reference>